<dbReference type="InterPro" id="IPR004304">
    <property type="entry name" value="FmdA_AmdA"/>
</dbReference>
<dbReference type="Proteomes" id="UP001295740">
    <property type="component" value="Unassembled WGS sequence"/>
</dbReference>
<gene>
    <name evidence="1" type="ORF">KHLLAP_LOCUS13383</name>
</gene>
<accession>A0AAI8VYG0</accession>
<organism evidence="1 2">
    <name type="scientific">Anthostomella pinea</name>
    <dbReference type="NCBI Taxonomy" id="933095"/>
    <lineage>
        <taxon>Eukaryota</taxon>
        <taxon>Fungi</taxon>
        <taxon>Dikarya</taxon>
        <taxon>Ascomycota</taxon>
        <taxon>Pezizomycotina</taxon>
        <taxon>Sordariomycetes</taxon>
        <taxon>Xylariomycetidae</taxon>
        <taxon>Xylariales</taxon>
        <taxon>Xylariaceae</taxon>
        <taxon>Anthostomella</taxon>
    </lineage>
</organism>
<comment type="caution">
    <text evidence="1">The sequence shown here is derived from an EMBL/GenBank/DDBJ whole genome shotgun (WGS) entry which is preliminary data.</text>
</comment>
<proteinExistence type="predicted"/>
<keyword evidence="2" id="KW-1185">Reference proteome</keyword>
<reference evidence="1" key="1">
    <citation type="submission" date="2023-10" db="EMBL/GenBank/DDBJ databases">
        <authorList>
            <person name="Hackl T."/>
        </authorList>
    </citation>
    <scope>NUCLEOTIDE SEQUENCE</scope>
</reference>
<name>A0AAI8VYG0_9PEZI</name>
<evidence type="ECO:0000313" key="2">
    <source>
        <dbReference type="Proteomes" id="UP001295740"/>
    </source>
</evidence>
<dbReference type="Gene3D" id="2.60.120.580">
    <property type="entry name" value="Acetamidase/Formamidase-like domains"/>
    <property type="match status" value="1"/>
</dbReference>
<dbReference type="PANTHER" id="PTHR31891:SF1">
    <property type="entry name" value="FORMAMIDASE C869.04-RELATED"/>
    <property type="match status" value="1"/>
</dbReference>
<evidence type="ECO:0000313" key="1">
    <source>
        <dbReference type="EMBL" id="CAJ2512915.1"/>
    </source>
</evidence>
<dbReference type="Pfam" id="PF03069">
    <property type="entry name" value="FmdA_AmdA"/>
    <property type="match status" value="1"/>
</dbReference>
<dbReference type="GO" id="GO:0016811">
    <property type="term" value="F:hydrolase activity, acting on carbon-nitrogen (but not peptide) bonds, in linear amides"/>
    <property type="evidence" value="ECO:0007669"/>
    <property type="project" value="InterPro"/>
</dbReference>
<sequence length="267" mass="28997">MVALSAEAARLLFRVRENAAAGPALQSFELTEADPGVGPVCVEGAEPDDVLRIDFLPLEPSVNFGWTAVFPGFGILSDDAEFAEPALKIWDLRGVRERGCLVFREGQAVDGGRGHPMVPPLDTGGNIDTRCVGEVCGTAVETRMRARVRVFVEKKGKWWVRSPWVLTAAKKQEAEEEEEGAVGKGKGFEQKLEDGREMVCLGVGSDLREATRKAVRGVVDWLEAEKAMTRVEAYMLVSVAGNLRMCEVVDMPNYAIGCAVPLGIFVS</sequence>
<dbReference type="SUPFAM" id="SSF141130">
    <property type="entry name" value="Acetamidase/Formamidase-like"/>
    <property type="match status" value="1"/>
</dbReference>
<dbReference type="PANTHER" id="PTHR31891">
    <property type="entry name" value="FORMAMIDASE C869.04-RELATED"/>
    <property type="match status" value="1"/>
</dbReference>
<dbReference type="EMBL" id="CAUWAG010000020">
    <property type="protein sequence ID" value="CAJ2512915.1"/>
    <property type="molecule type" value="Genomic_DNA"/>
</dbReference>
<protein>
    <submittedName>
        <fullName evidence="1">Uu.00g010340.m01.CDS01</fullName>
    </submittedName>
</protein>
<dbReference type="AlphaFoldDB" id="A0AAI8VYG0"/>
<dbReference type="Gene3D" id="3.10.28.20">
    <property type="entry name" value="Acetamidase/Formamidase-like domains"/>
    <property type="match status" value="1"/>
</dbReference>